<evidence type="ECO:0000313" key="3">
    <source>
        <dbReference type="Proteomes" id="UP000317909"/>
    </source>
</evidence>
<dbReference type="PANTHER" id="PTHR30093:SF2">
    <property type="entry name" value="TYPE II SECRETION SYSTEM PROTEIN H"/>
    <property type="match status" value="1"/>
</dbReference>
<dbReference type="PROSITE" id="PS00409">
    <property type="entry name" value="PROKAR_NTER_METHYL"/>
    <property type="match status" value="1"/>
</dbReference>
<organism evidence="2 3">
    <name type="scientific">Lacipirellula limnantheis</name>
    <dbReference type="NCBI Taxonomy" id="2528024"/>
    <lineage>
        <taxon>Bacteria</taxon>
        <taxon>Pseudomonadati</taxon>
        <taxon>Planctomycetota</taxon>
        <taxon>Planctomycetia</taxon>
        <taxon>Pirellulales</taxon>
        <taxon>Lacipirellulaceae</taxon>
        <taxon>Lacipirellula</taxon>
    </lineage>
</organism>
<dbReference type="AlphaFoldDB" id="A0A517U5L6"/>
<dbReference type="Proteomes" id="UP000317909">
    <property type="component" value="Chromosome"/>
</dbReference>
<dbReference type="Pfam" id="PF07963">
    <property type="entry name" value="N_methyl"/>
    <property type="match status" value="1"/>
</dbReference>
<dbReference type="InterPro" id="IPR045584">
    <property type="entry name" value="Pilin-like"/>
</dbReference>
<name>A0A517U5L6_9BACT</name>
<reference evidence="2 3" key="1">
    <citation type="submission" date="2019-02" db="EMBL/GenBank/DDBJ databases">
        <title>Deep-cultivation of Planctomycetes and their phenomic and genomic characterization uncovers novel biology.</title>
        <authorList>
            <person name="Wiegand S."/>
            <person name="Jogler M."/>
            <person name="Boedeker C."/>
            <person name="Pinto D."/>
            <person name="Vollmers J."/>
            <person name="Rivas-Marin E."/>
            <person name="Kohn T."/>
            <person name="Peeters S.H."/>
            <person name="Heuer A."/>
            <person name="Rast P."/>
            <person name="Oberbeckmann S."/>
            <person name="Bunk B."/>
            <person name="Jeske O."/>
            <person name="Meyerdierks A."/>
            <person name="Storesund J.E."/>
            <person name="Kallscheuer N."/>
            <person name="Luecker S."/>
            <person name="Lage O.M."/>
            <person name="Pohl T."/>
            <person name="Merkel B.J."/>
            <person name="Hornburger P."/>
            <person name="Mueller R.-W."/>
            <person name="Bruemmer F."/>
            <person name="Labrenz M."/>
            <person name="Spormann A.M."/>
            <person name="Op den Camp H."/>
            <person name="Overmann J."/>
            <person name="Amann R."/>
            <person name="Jetten M.S.M."/>
            <person name="Mascher T."/>
            <person name="Medema M.H."/>
            <person name="Devos D.P."/>
            <person name="Kaster A.-K."/>
            <person name="Ovreas L."/>
            <person name="Rohde M."/>
            <person name="Galperin M.Y."/>
            <person name="Jogler C."/>
        </authorList>
    </citation>
    <scope>NUCLEOTIDE SEQUENCE [LARGE SCALE GENOMIC DNA]</scope>
    <source>
        <strain evidence="2 3">I41</strain>
    </source>
</reference>
<dbReference type="OrthoDB" id="275178at2"/>
<evidence type="ECO:0000313" key="2">
    <source>
        <dbReference type="EMBL" id="QDT75926.1"/>
    </source>
</evidence>
<dbReference type="PANTHER" id="PTHR30093">
    <property type="entry name" value="GENERAL SECRETION PATHWAY PROTEIN G"/>
    <property type="match status" value="1"/>
</dbReference>
<dbReference type="InterPro" id="IPR012902">
    <property type="entry name" value="N_methyl_site"/>
</dbReference>
<accession>A0A517U5L6</accession>
<dbReference type="Pfam" id="PF07596">
    <property type="entry name" value="SBP_bac_10"/>
    <property type="match status" value="1"/>
</dbReference>
<dbReference type="NCBIfam" id="TIGR04294">
    <property type="entry name" value="pre_pil_HX9DG"/>
    <property type="match status" value="1"/>
</dbReference>
<dbReference type="Gene3D" id="3.30.700.10">
    <property type="entry name" value="Glycoprotein, Type 4 Pilin"/>
    <property type="match status" value="1"/>
</dbReference>
<keyword evidence="3" id="KW-1185">Reference proteome</keyword>
<evidence type="ECO:0000259" key="1">
    <source>
        <dbReference type="Pfam" id="PF07596"/>
    </source>
</evidence>
<dbReference type="NCBIfam" id="TIGR02532">
    <property type="entry name" value="IV_pilin_GFxxxE"/>
    <property type="match status" value="1"/>
</dbReference>
<protein>
    <submittedName>
        <fullName evidence="2">Type II secretion system protein G</fullName>
    </submittedName>
</protein>
<dbReference type="RefSeq" id="WP_145435691.1">
    <property type="nucleotide sequence ID" value="NZ_CP036339.1"/>
</dbReference>
<dbReference type="SUPFAM" id="SSF54523">
    <property type="entry name" value="Pili subunits"/>
    <property type="match status" value="1"/>
</dbReference>
<dbReference type="KEGG" id="llh:I41_51710"/>
<dbReference type="InterPro" id="IPR027558">
    <property type="entry name" value="Pre_pil_HX9DG_C"/>
</dbReference>
<feature type="domain" description="DUF1559" evidence="1">
    <location>
        <begin position="39"/>
        <end position="337"/>
    </location>
</feature>
<proteinExistence type="predicted"/>
<sequence>MSGLRAFRARRCAGFTLVELLVVIAIIGVLVALLLPAVQAARESARRQQCQSNLRQLSLGLANYESARGAYPPAFEYGKNLDPSSLPITMFGPNWAVRLLPFVEQGALYNQIDKTAVVPGTWPNGQAPPSMSSPNNAHIRQAVLSVFRCPSDTEYSNVMTQVGSGANLSEWARGNYAANAGNGAIQNGCDSCISGADSKGWQDGRRRGVIGPNVAAKMKGITDGTSNTLLLGEIRAGLLRVDRRGTWALGQAGASMLAWFGQTGDDNGPNVCTPWADDTFSGSLSEGDKDLLTRECMPDQFDANDQKQATVRSVHPGGVNIGLADGSAHFISNEVDVGGLGQAVSSDNWKLSVWDTYIASADDQTIGKMPHQQ</sequence>
<dbReference type="EMBL" id="CP036339">
    <property type="protein sequence ID" value="QDT75926.1"/>
    <property type="molecule type" value="Genomic_DNA"/>
</dbReference>
<dbReference type="InterPro" id="IPR011453">
    <property type="entry name" value="DUF1559"/>
</dbReference>
<gene>
    <name evidence="2" type="primary">pulG_6</name>
    <name evidence="2" type="ORF">I41_51710</name>
</gene>